<dbReference type="InterPro" id="IPR025659">
    <property type="entry name" value="Tubby-like_C"/>
</dbReference>
<dbReference type="Pfam" id="PF03803">
    <property type="entry name" value="Scramblase"/>
    <property type="match status" value="1"/>
</dbReference>
<keyword evidence="3" id="KW-1185">Reference proteome</keyword>
<keyword evidence="2" id="KW-0106">Calcium</keyword>
<dbReference type="InterPro" id="IPR005552">
    <property type="entry name" value="Scramblase"/>
</dbReference>
<dbReference type="RefSeq" id="XP_052739769.1">
    <property type="nucleotide sequence ID" value="XM_052883809.1"/>
</dbReference>
<keyword evidence="2" id="KW-0449">Lipoprotein</keyword>
<comment type="function">
    <text evidence="2">May mediate accelerated ATP-independent bidirectional transbilayer migration of phospholipids upon binding calcium ions that results in a loss of phospholipid asymmetry in the plasma membrane.</text>
</comment>
<reference evidence="3" key="1">
    <citation type="submission" date="2025-05" db="UniProtKB">
        <authorList>
            <consortium name="RefSeq"/>
        </authorList>
    </citation>
    <scope>NUCLEOTIDE SEQUENCE [LARGE SCALE GENOMIC DNA]</scope>
</reference>
<dbReference type="Proteomes" id="UP001652582">
    <property type="component" value="Chromosome 1"/>
</dbReference>
<dbReference type="GeneID" id="112049913"/>
<reference evidence="4" key="2">
    <citation type="submission" date="2025-08" db="UniProtKB">
        <authorList>
            <consortium name="RefSeq"/>
        </authorList>
    </citation>
    <scope>IDENTIFICATION</scope>
</reference>
<keyword evidence="2" id="KW-0564">Palmitate</keyword>
<comment type="similarity">
    <text evidence="1 2">Belongs to the phospholipid scramblase family.</text>
</comment>
<dbReference type="PANTHER" id="PTHR23248:SF9">
    <property type="entry name" value="PHOSPHOLIPID SCRAMBLASE"/>
    <property type="match status" value="1"/>
</dbReference>
<organism evidence="3 4">
    <name type="scientific">Bicyclus anynana</name>
    <name type="common">Squinting bush brown butterfly</name>
    <dbReference type="NCBI Taxonomy" id="110368"/>
    <lineage>
        <taxon>Eukaryota</taxon>
        <taxon>Metazoa</taxon>
        <taxon>Ecdysozoa</taxon>
        <taxon>Arthropoda</taxon>
        <taxon>Hexapoda</taxon>
        <taxon>Insecta</taxon>
        <taxon>Pterygota</taxon>
        <taxon>Neoptera</taxon>
        <taxon>Endopterygota</taxon>
        <taxon>Lepidoptera</taxon>
        <taxon>Glossata</taxon>
        <taxon>Ditrysia</taxon>
        <taxon>Papilionoidea</taxon>
        <taxon>Nymphalidae</taxon>
        <taxon>Satyrinae</taxon>
        <taxon>Satyrini</taxon>
        <taxon>Mycalesina</taxon>
        <taxon>Bicyclus</taxon>
    </lineage>
</organism>
<evidence type="ECO:0000313" key="4">
    <source>
        <dbReference type="RefSeq" id="XP_052739769.1"/>
    </source>
</evidence>
<evidence type="ECO:0000313" key="3">
    <source>
        <dbReference type="Proteomes" id="UP001652582"/>
    </source>
</evidence>
<dbReference type="SUPFAM" id="SSF54518">
    <property type="entry name" value="Tubby C-terminal domain-like"/>
    <property type="match status" value="1"/>
</dbReference>
<sequence>MTTTESSKGIELLKTIDRVLIREKTGAYTNNKYVVLTSEGTVLLYAKEDSGLLNRMLVGKSRSFEIDVFDTSDLEVMKLRRPYSVGADKMDVSVCGLPAAVVRKEVTFLKPVLLINDSADRPVVRVKGPVSISAECNFELYTSDKKRIGDISKRWSGMSRAPAGDRDSFAIRFPLELDVRYKAAIIATCFLIVSI</sequence>
<accession>A0ABM3LL27</accession>
<evidence type="ECO:0000256" key="1">
    <source>
        <dbReference type="ARBA" id="ARBA00005350"/>
    </source>
</evidence>
<proteinExistence type="inferred from homology"/>
<evidence type="ECO:0000256" key="2">
    <source>
        <dbReference type="RuleBase" id="RU363116"/>
    </source>
</evidence>
<protein>
    <recommendedName>
        <fullName evidence="2">Phospholipid scramblase</fullName>
    </recommendedName>
</protein>
<gene>
    <name evidence="4" type="primary">LOC112049913</name>
</gene>
<comment type="cofactor">
    <cofactor evidence="2">
        <name>Ca(2+)</name>
        <dbReference type="ChEBI" id="CHEBI:29108"/>
    </cofactor>
</comment>
<name>A0ABM3LL27_BICAN</name>
<dbReference type="PANTHER" id="PTHR23248">
    <property type="entry name" value="PHOSPHOLIPID SCRAMBLASE-RELATED"/>
    <property type="match status" value="1"/>
</dbReference>